<dbReference type="Proteomes" id="UP000606194">
    <property type="component" value="Unassembled WGS sequence"/>
</dbReference>
<sequence>MKRHRKKNRNQPVRTPSMRGKAIVPSPQRTDVQPAALTLVVDSSGHAFLAAPGYSAADVARVLRIVADDQRYASPSPPHPAPAPLAAFPSDASYEEILTALREIQLMPTPPASGLPAPQRARLQHLCAWLDAALHRWRHDC</sequence>
<evidence type="ECO:0000256" key="1">
    <source>
        <dbReference type="SAM" id="MobiDB-lite"/>
    </source>
</evidence>
<feature type="region of interest" description="Disordered" evidence="1">
    <location>
        <begin position="1"/>
        <end position="27"/>
    </location>
</feature>
<reference evidence="2" key="2">
    <citation type="submission" date="2020-09" db="EMBL/GenBank/DDBJ databases">
        <authorList>
            <person name="Sun Q."/>
            <person name="Ohkuma M."/>
        </authorList>
    </citation>
    <scope>NUCLEOTIDE SEQUENCE</scope>
    <source>
        <strain evidence="2">JCM 4386</strain>
    </source>
</reference>
<organism evidence="2 3">
    <name type="scientific">Streptomyces humidus</name>
    <dbReference type="NCBI Taxonomy" id="52259"/>
    <lineage>
        <taxon>Bacteria</taxon>
        <taxon>Bacillati</taxon>
        <taxon>Actinomycetota</taxon>
        <taxon>Actinomycetes</taxon>
        <taxon>Kitasatosporales</taxon>
        <taxon>Streptomycetaceae</taxon>
        <taxon>Streptomyces</taxon>
    </lineage>
</organism>
<reference evidence="2" key="1">
    <citation type="journal article" date="2014" name="Int. J. Syst. Evol. Microbiol.">
        <title>Complete genome sequence of Corynebacterium casei LMG S-19264T (=DSM 44701T), isolated from a smear-ripened cheese.</title>
        <authorList>
            <consortium name="US DOE Joint Genome Institute (JGI-PGF)"/>
            <person name="Walter F."/>
            <person name="Albersmeier A."/>
            <person name="Kalinowski J."/>
            <person name="Ruckert C."/>
        </authorList>
    </citation>
    <scope>NUCLEOTIDE SEQUENCE</scope>
    <source>
        <strain evidence="2">JCM 4386</strain>
    </source>
</reference>
<evidence type="ECO:0000313" key="2">
    <source>
        <dbReference type="EMBL" id="GGS16649.1"/>
    </source>
</evidence>
<keyword evidence="3" id="KW-1185">Reference proteome</keyword>
<gene>
    <name evidence="2" type="ORF">GCM10010269_64720</name>
</gene>
<accession>A0A918G3G2</accession>
<dbReference type="AlphaFoldDB" id="A0A918G3G2"/>
<comment type="caution">
    <text evidence="2">The sequence shown here is derived from an EMBL/GenBank/DDBJ whole genome shotgun (WGS) entry which is preliminary data.</text>
</comment>
<protein>
    <submittedName>
        <fullName evidence="2">Uncharacterized protein</fullName>
    </submittedName>
</protein>
<name>A0A918G3G2_9ACTN</name>
<dbReference type="EMBL" id="BMTL01000033">
    <property type="protein sequence ID" value="GGS16649.1"/>
    <property type="molecule type" value="Genomic_DNA"/>
</dbReference>
<evidence type="ECO:0000313" key="3">
    <source>
        <dbReference type="Proteomes" id="UP000606194"/>
    </source>
</evidence>
<proteinExistence type="predicted"/>